<organism evidence="3 4">
    <name type="scientific">Toxocara canis</name>
    <name type="common">Canine roundworm</name>
    <dbReference type="NCBI Taxonomy" id="6265"/>
    <lineage>
        <taxon>Eukaryota</taxon>
        <taxon>Metazoa</taxon>
        <taxon>Ecdysozoa</taxon>
        <taxon>Nematoda</taxon>
        <taxon>Chromadorea</taxon>
        <taxon>Rhabditida</taxon>
        <taxon>Spirurina</taxon>
        <taxon>Ascaridomorpha</taxon>
        <taxon>Ascaridoidea</taxon>
        <taxon>Toxocaridae</taxon>
        <taxon>Toxocara</taxon>
    </lineage>
</organism>
<reference evidence="2 3" key="2">
    <citation type="submission" date="2018-11" db="EMBL/GenBank/DDBJ databases">
        <authorList>
            <consortium name="Pathogen Informatics"/>
        </authorList>
    </citation>
    <scope>NUCLEOTIDE SEQUENCE [LARGE SCALE GENOMIC DNA]</scope>
</reference>
<dbReference type="InterPro" id="IPR035979">
    <property type="entry name" value="RBD_domain_sf"/>
</dbReference>
<dbReference type="Proteomes" id="UP000050794">
    <property type="component" value="Unassembled WGS sequence"/>
</dbReference>
<feature type="region of interest" description="Disordered" evidence="1">
    <location>
        <begin position="401"/>
        <end position="449"/>
    </location>
</feature>
<feature type="compositionally biased region" description="Polar residues" evidence="1">
    <location>
        <begin position="1"/>
        <end position="14"/>
    </location>
</feature>
<feature type="compositionally biased region" description="Basic and acidic residues" evidence="1">
    <location>
        <begin position="15"/>
        <end position="33"/>
    </location>
</feature>
<feature type="compositionally biased region" description="Polar residues" evidence="1">
    <location>
        <begin position="401"/>
        <end position="413"/>
    </location>
</feature>
<dbReference type="AlphaFoldDB" id="A0A183V7T2"/>
<evidence type="ECO:0000313" key="3">
    <source>
        <dbReference type="Proteomes" id="UP000050794"/>
    </source>
</evidence>
<accession>A0A183V7T2</accession>
<dbReference type="EMBL" id="UYWY01023903">
    <property type="protein sequence ID" value="VDM48123.1"/>
    <property type="molecule type" value="Genomic_DNA"/>
</dbReference>
<evidence type="ECO:0000313" key="2">
    <source>
        <dbReference type="EMBL" id="VDM48123.1"/>
    </source>
</evidence>
<evidence type="ECO:0000313" key="4">
    <source>
        <dbReference type="WBParaSite" id="TCNE_0001680301-mRNA-1"/>
    </source>
</evidence>
<feature type="compositionally biased region" description="Polar residues" evidence="1">
    <location>
        <begin position="55"/>
        <end position="69"/>
    </location>
</feature>
<feature type="compositionally biased region" description="Polar residues" evidence="1">
    <location>
        <begin position="361"/>
        <end position="371"/>
    </location>
</feature>
<dbReference type="CDD" id="cd00590">
    <property type="entry name" value="RRM_SF"/>
    <property type="match status" value="1"/>
</dbReference>
<sequence>MVRLNQDQANTVSEKYSKEEHDSAVENTHKGTEDSTGTEGCGSVGAEIEPEKTETSCAESRITASTPKTSHAKESTKTTESGELVNLPPLCKCDKHVDRHFMTLPIEWSGAPEFQWKIVNKPEDGSTLIIENAMPSDMQNPWLYTLIIRAERVITNFRRPLGDELLNDTIGSINLLYPDDHGILSSTINYLVYLRTPKNRRLKIYLPQTPSMRQNKDELQSRLGRIREPNDSMRQLALKPLDEDIDEEQIRTVAFKHFPVETVEFKYDAIQQRCAIVTFASAELAISAHRNNDYVCFSASNGSEKWIKVLYAHAAFRSWGVADYDAMLLTRGEMKALRGAQRKEKKANGKMQMVGGETNRGESSVKGNKSDIKQVSIQKKKGSFPFGGAATGAPGIIKQTVASQKRSNPQEATAGTFPKKAKHDGNTSEAGDTARLARGKPAKGAKSDKKIGAARFSTFGFRASSPPRISIPPLISPVGHFHVGFGSFRGFPKKDGVVLPDAFAPSQAYDDPGLDAFAPLTPPPVMDMAVYDSYRSRTEVAATAFAPSVEKRIRGERKPLSMPDSLIFGRQRADSEKNLNGRSLDAFAHSSAAGYGGVSDSWVHRQQRLAGF</sequence>
<dbReference type="SUPFAM" id="SSF54928">
    <property type="entry name" value="RNA-binding domain, RBD"/>
    <property type="match status" value="1"/>
</dbReference>
<proteinExistence type="predicted"/>
<name>A0A183V7T2_TOXCA</name>
<dbReference type="GO" id="GO:0003676">
    <property type="term" value="F:nucleic acid binding"/>
    <property type="evidence" value="ECO:0007669"/>
    <property type="project" value="InterPro"/>
</dbReference>
<feature type="region of interest" description="Disordered" evidence="1">
    <location>
        <begin position="1"/>
        <end position="81"/>
    </location>
</feature>
<feature type="region of interest" description="Disordered" evidence="1">
    <location>
        <begin position="339"/>
        <end position="371"/>
    </location>
</feature>
<reference evidence="4" key="1">
    <citation type="submission" date="2016-06" db="UniProtKB">
        <authorList>
            <consortium name="WormBaseParasite"/>
        </authorList>
    </citation>
    <scope>IDENTIFICATION</scope>
</reference>
<protein>
    <submittedName>
        <fullName evidence="4">RRM_3 domain-containing protein</fullName>
    </submittedName>
</protein>
<gene>
    <name evidence="2" type="ORF">TCNE_LOCUS16802</name>
</gene>
<dbReference type="WBParaSite" id="TCNE_0001680301-mRNA-1">
    <property type="protein sequence ID" value="TCNE_0001680301-mRNA-1"/>
    <property type="gene ID" value="TCNE_0001680301"/>
</dbReference>
<evidence type="ECO:0000256" key="1">
    <source>
        <dbReference type="SAM" id="MobiDB-lite"/>
    </source>
</evidence>
<keyword evidence="3" id="KW-1185">Reference proteome</keyword>